<reference evidence="1 2" key="1">
    <citation type="submission" date="2018-11" db="EMBL/GenBank/DDBJ databases">
        <title>Genome sequence and assembly of Colletotrichum spinosum.</title>
        <authorList>
            <person name="Gan P."/>
            <person name="Shirasu K."/>
        </authorList>
    </citation>
    <scope>NUCLEOTIDE SEQUENCE [LARGE SCALE GENOMIC DNA]</scope>
    <source>
        <strain evidence="1 2">CBS 515.97</strain>
    </source>
</reference>
<keyword evidence="2" id="KW-1185">Reference proteome</keyword>
<sequence>MRRLEEALEQLTLHELPKALQEAVICPTPKLPLIYPVAKAIAIQLVADTKMRKQFKLNMTILSAMLRTFVKQPTETERRGPTSEISSTGIQARKSFLSLGDNVPQYWQLDDDMPGDGDHVVRDRVSDYPRYDNHLEEGFFFRNNELARQESGHEICSAHAYENPRGYNKATALPPESIADYISSAERREILGADYDVYIQGGPDYQGSCEQHGEHADVPDVHG</sequence>
<evidence type="ECO:0000313" key="1">
    <source>
        <dbReference type="EMBL" id="TDZ30517.1"/>
    </source>
</evidence>
<proteinExistence type="predicted"/>
<dbReference type="EMBL" id="QAPG01000128">
    <property type="protein sequence ID" value="TDZ30517.1"/>
    <property type="molecule type" value="Genomic_DNA"/>
</dbReference>
<accession>A0A4R8PX88</accession>
<dbReference type="AlphaFoldDB" id="A0A4R8PX88"/>
<gene>
    <name evidence="1" type="ORF">C8035_v002805</name>
</gene>
<comment type="caution">
    <text evidence="1">The sequence shown here is derived from an EMBL/GenBank/DDBJ whole genome shotgun (WGS) entry which is preliminary data.</text>
</comment>
<evidence type="ECO:0000313" key="2">
    <source>
        <dbReference type="Proteomes" id="UP000295083"/>
    </source>
</evidence>
<protein>
    <submittedName>
        <fullName evidence="1">Uncharacterized protein</fullName>
    </submittedName>
</protein>
<organism evidence="1 2">
    <name type="scientific">Colletotrichum spinosum</name>
    <dbReference type="NCBI Taxonomy" id="1347390"/>
    <lineage>
        <taxon>Eukaryota</taxon>
        <taxon>Fungi</taxon>
        <taxon>Dikarya</taxon>
        <taxon>Ascomycota</taxon>
        <taxon>Pezizomycotina</taxon>
        <taxon>Sordariomycetes</taxon>
        <taxon>Hypocreomycetidae</taxon>
        <taxon>Glomerellales</taxon>
        <taxon>Glomerellaceae</taxon>
        <taxon>Colletotrichum</taxon>
        <taxon>Colletotrichum orbiculare species complex</taxon>
    </lineage>
</organism>
<dbReference type="Proteomes" id="UP000295083">
    <property type="component" value="Unassembled WGS sequence"/>
</dbReference>
<name>A0A4R8PX88_9PEZI</name>